<feature type="region of interest" description="Disordered" evidence="1">
    <location>
        <begin position="1"/>
        <end position="54"/>
    </location>
</feature>
<dbReference type="EMBL" id="GG657757">
    <property type="protein sequence ID" value="EFL30339.1"/>
    <property type="molecule type" value="Genomic_DNA"/>
</dbReference>
<name>D9XDG0_STRVT</name>
<dbReference type="AlphaFoldDB" id="D9XDG0"/>
<evidence type="ECO:0000313" key="3">
    <source>
        <dbReference type="Proteomes" id="UP000004184"/>
    </source>
</evidence>
<keyword evidence="3" id="KW-1185">Reference proteome</keyword>
<sequence length="54" mass="5828">MPRWAPPTPGLRSAEAKGRKGGRRPAVPADKTDTVRTAHQSRPHPSLSGPGERF</sequence>
<protein>
    <submittedName>
        <fullName evidence="2">Predicted protein</fullName>
    </submittedName>
</protein>
<organism evidence="2 3">
    <name type="scientific">Streptomyces viridochromogenes (strain DSM 40736 / JCM 4977 / BCRC 1201 / Tue 494)</name>
    <dbReference type="NCBI Taxonomy" id="591159"/>
    <lineage>
        <taxon>Bacteria</taxon>
        <taxon>Bacillati</taxon>
        <taxon>Actinomycetota</taxon>
        <taxon>Actinomycetes</taxon>
        <taxon>Kitasatosporales</taxon>
        <taxon>Streptomycetaceae</taxon>
        <taxon>Streptomyces</taxon>
    </lineage>
</organism>
<reference evidence="3" key="1">
    <citation type="submission" date="2009-02" db="EMBL/GenBank/DDBJ databases">
        <title>Annotation of Streptomyces viridochromogenes strain DSM 40736.</title>
        <authorList>
            <consortium name="The Broad Institute Genome Sequencing Platform"/>
            <consortium name="Broad Institute Microbial Sequencing Center"/>
            <person name="Fischbach M."/>
            <person name="Godfrey P."/>
            <person name="Ward D."/>
            <person name="Young S."/>
            <person name="Zeng Q."/>
            <person name="Koehrsen M."/>
            <person name="Alvarado L."/>
            <person name="Berlin A.M."/>
            <person name="Bochicchio J."/>
            <person name="Borenstein D."/>
            <person name="Chapman S.B."/>
            <person name="Chen Z."/>
            <person name="Engels R."/>
            <person name="Freedman E."/>
            <person name="Gellesch M."/>
            <person name="Goldberg J."/>
            <person name="Griggs A."/>
            <person name="Gujja S."/>
            <person name="Heilman E.R."/>
            <person name="Heiman D.I."/>
            <person name="Hepburn T.A."/>
            <person name="Howarth C."/>
            <person name="Jen D."/>
            <person name="Larson L."/>
            <person name="Lewis B."/>
            <person name="Mehta T."/>
            <person name="Park D."/>
            <person name="Pearson M."/>
            <person name="Richards J."/>
            <person name="Roberts A."/>
            <person name="Saif S."/>
            <person name="Shea T.D."/>
            <person name="Shenoy N."/>
            <person name="Sisk P."/>
            <person name="Stolte C."/>
            <person name="Sykes S.N."/>
            <person name="Thomson T."/>
            <person name="Walk T."/>
            <person name="White J."/>
            <person name="Yandava C."/>
            <person name="Straight P."/>
            <person name="Clardy J."/>
            <person name="Hung D."/>
            <person name="Kolter R."/>
            <person name="Mekalanos J."/>
            <person name="Walker S."/>
            <person name="Walsh C.T."/>
            <person name="Wieland-Brown L.C."/>
            <person name="Haas B."/>
            <person name="Nusbaum C."/>
            <person name="Birren B."/>
        </authorList>
    </citation>
    <scope>NUCLEOTIDE SEQUENCE [LARGE SCALE GENOMIC DNA]</scope>
    <source>
        <strain evidence="3">DSM 40736 / JCM 4977 / BCRC 1201 / Tue 494</strain>
    </source>
</reference>
<proteinExistence type="predicted"/>
<dbReference type="HOGENOM" id="CLU_3048666_0_0_11"/>
<dbReference type="STRING" id="591159.SSQG_00857"/>
<evidence type="ECO:0000313" key="2">
    <source>
        <dbReference type="EMBL" id="EFL30339.1"/>
    </source>
</evidence>
<accession>D9XDG0</accession>
<gene>
    <name evidence="2" type="ORF">SSQG_00857</name>
</gene>
<dbReference type="Proteomes" id="UP000004184">
    <property type="component" value="Unassembled WGS sequence"/>
</dbReference>
<evidence type="ECO:0000256" key="1">
    <source>
        <dbReference type="SAM" id="MobiDB-lite"/>
    </source>
</evidence>